<keyword evidence="2" id="KW-1185">Reference proteome</keyword>
<dbReference type="Proteomes" id="UP000594454">
    <property type="component" value="Chromosome 3"/>
</dbReference>
<accession>A0A7R8YUS5</accession>
<dbReference type="AlphaFoldDB" id="A0A7R8YUS5"/>
<proteinExistence type="predicted"/>
<evidence type="ECO:0000313" key="1">
    <source>
        <dbReference type="EMBL" id="CAD7085579.1"/>
    </source>
</evidence>
<reference evidence="1 2" key="1">
    <citation type="submission" date="2020-11" db="EMBL/GenBank/DDBJ databases">
        <authorList>
            <person name="Wallbank WR R."/>
            <person name="Pardo Diaz C."/>
            <person name="Kozak K."/>
            <person name="Martin S."/>
            <person name="Jiggins C."/>
            <person name="Moest M."/>
            <person name="Warren A I."/>
            <person name="Generalovic N T."/>
            <person name="Byers J.R.P. K."/>
            <person name="Montejo-Kovacevich G."/>
            <person name="Yen C E."/>
        </authorList>
    </citation>
    <scope>NUCLEOTIDE SEQUENCE [LARGE SCALE GENOMIC DNA]</scope>
</reference>
<name>A0A7R8YUS5_HERIL</name>
<dbReference type="InParanoid" id="A0A7R8YUS5"/>
<organism evidence="1 2">
    <name type="scientific">Hermetia illucens</name>
    <name type="common">Black soldier fly</name>
    <dbReference type="NCBI Taxonomy" id="343691"/>
    <lineage>
        <taxon>Eukaryota</taxon>
        <taxon>Metazoa</taxon>
        <taxon>Ecdysozoa</taxon>
        <taxon>Arthropoda</taxon>
        <taxon>Hexapoda</taxon>
        <taxon>Insecta</taxon>
        <taxon>Pterygota</taxon>
        <taxon>Neoptera</taxon>
        <taxon>Endopterygota</taxon>
        <taxon>Diptera</taxon>
        <taxon>Brachycera</taxon>
        <taxon>Stratiomyomorpha</taxon>
        <taxon>Stratiomyidae</taxon>
        <taxon>Hermetiinae</taxon>
        <taxon>Hermetia</taxon>
    </lineage>
</organism>
<dbReference type="EMBL" id="LR899011">
    <property type="protein sequence ID" value="CAD7085579.1"/>
    <property type="molecule type" value="Genomic_DNA"/>
</dbReference>
<protein>
    <submittedName>
        <fullName evidence="1">Uncharacterized protein</fullName>
    </submittedName>
</protein>
<sequence>MITTYQDHFQWPYRQRKELTLGDLTPPIKLSSVKQKKTGGADDLETSDSIVSQKKEKRLKFDNRNWKMDFAPDDPQWKINGWTAAENFWIRPLSERQLYVSTFGKIWEKLPTGHRKVKKC</sequence>
<gene>
    <name evidence="1" type="ORF">HERILL_LOCUS8409</name>
</gene>
<evidence type="ECO:0000313" key="2">
    <source>
        <dbReference type="Proteomes" id="UP000594454"/>
    </source>
</evidence>